<evidence type="ECO:0000313" key="1">
    <source>
        <dbReference type="EMBL" id="KAF7631053.1"/>
    </source>
</evidence>
<keyword evidence="2" id="KW-1185">Reference proteome</keyword>
<gene>
    <name evidence="1" type="ORF">Mgra_00008704</name>
</gene>
<comment type="caution">
    <text evidence="1">The sequence shown here is derived from an EMBL/GenBank/DDBJ whole genome shotgun (WGS) entry which is preliminary data.</text>
</comment>
<dbReference type="Proteomes" id="UP000605970">
    <property type="component" value="Unassembled WGS sequence"/>
</dbReference>
<accession>A0A8S9ZF34</accession>
<sequence>MGELMKCYTAICLNINDKTFKIKKGCVEPIYENCRPLMCGFNYEEQLCNICNSDMCNLKGNETNELTFINKTKEKDIQSNKQKDIVKMPIAEKPKEIISNEPKNQKLINCLIYSPFMDKQRYAKCPGGVCYVQRCVDKENTLGYWYGCIKGKTEFDCFSIGCGYENTRGYIPKSCFKCSDDYCNG</sequence>
<dbReference type="EMBL" id="JABEBT010000120">
    <property type="protein sequence ID" value="KAF7631053.1"/>
    <property type="molecule type" value="Genomic_DNA"/>
</dbReference>
<organism evidence="1 2">
    <name type="scientific">Meloidogyne graminicola</name>
    <dbReference type="NCBI Taxonomy" id="189291"/>
    <lineage>
        <taxon>Eukaryota</taxon>
        <taxon>Metazoa</taxon>
        <taxon>Ecdysozoa</taxon>
        <taxon>Nematoda</taxon>
        <taxon>Chromadorea</taxon>
        <taxon>Rhabditida</taxon>
        <taxon>Tylenchina</taxon>
        <taxon>Tylenchomorpha</taxon>
        <taxon>Tylenchoidea</taxon>
        <taxon>Meloidogynidae</taxon>
        <taxon>Meloidogyninae</taxon>
        <taxon>Meloidogyne</taxon>
    </lineage>
</organism>
<dbReference type="OrthoDB" id="5900849at2759"/>
<proteinExistence type="predicted"/>
<name>A0A8S9ZF34_9BILA</name>
<evidence type="ECO:0000313" key="2">
    <source>
        <dbReference type="Proteomes" id="UP000605970"/>
    </source>
</evidence>
<feature type="non-terminal residue" evidence="1">
    <location>
        <position position="185"/>
    </location>
</feature>
<reference evidence="1" key="1">
    <citation type="journal article" date="2020" name="Ecol. Evol.">
        <title>Genome structure and content of the rice root-knot nematode (Meloidogyne graminicola).</title>
        <authorList>
            <person name="Phan N.T."/>
            <person name="Danchin E.G.J."/>
            <person name="Klopp C."/>
            <person name="Perfus-Barbeoch L."/>
            <person name="Kozlowski D.K."/>
            <person name="Koutsovoulos G.D."/>
            <person name="Lopez-Roques C."/>
            <person name="Bouchez O."/>
            <person name="Zahm M."/>
            <person name="Besnard G."/>
            <person name="Bellafiore S."/>
        </authorList>
    </citation>
    <scope>NUCLEOTIDE SEQUENCE</scope>
    <source>
        <strain evidence="1">VN-18</strain>
    </source>
</reference>
<dbReference type="AlphaFoldDB" id="A0A8S9ZF34"/>
<protein>
    <submittedName>
        <fullName evidence="1">Uncharacterized protein</fullName>
    </submittedName>
</protein>